<proteinExistence type="predicted"/>
<dbReference type="AlphaFoldDB" id="A0A967EUT4"/>
<protein>
    <recommendedName>
        <fullName evidence="2">Putative 4-hydroxy-4-methyl-2-oxoglutarate aldolase</fullName>
    </recommendedName>
    <alternativeName>
        <fullName evidence="3">Regulator of ribonuclease activity homolog</fullName>
    </alternativeName>
    <alternativeName>
        <fullName evidence="4">RraA-like protein</fullName>
    </alternativeName>
</protein>
<keyword evidence="5" id="KW-0460">Magnesium</keyword>
<dbReference type="Pfam" id="PF03737">
    <property type="entry name" value="RraA-like"/>
    <property type="match status" value="1"/>
</dbReference>
<keyword evidence="5" id="KW-0479">Metal-binding</keyword>
<comment type="cofactor">
    <cofactor evidence="1">
        <name>a divalent metal cation</name>
        <dbReference type="ChEBI" id="CHEBI:60240"/>
    </cofactor>
</comment>
<name>A0A967EUT4_9PROT</name>
<dbReference type="SUPFAM" id="SSF89562">
    <property type="entry name" value="RraA-like"/>
    <property type="match status" value="1"/>
</dbReference>
<dbReference type="PANTHER" id="PTHR33254">
    <property type="entry name" value="4-HYDROXY-4-METHYL-2-OXOGLUTARATE ALDOLASE 3-RELATED"/>
    <property type="match status" value="1"/>
</dbReference>
<dbReference type="InterPro" id="IPR005493">
    <property type="entry name" value="RraA/RraA-like"/>
</dbReference>
<dbReference type="GO" id="GO:0046872">
    <property type="term" value="F:metal ion binding"/>
    <property type="evidence" value="ECO:0007669"/>
    <property type="project" value="UniProtKB-KW"/>
</dbReference>
<evidence type="ECO:0000256" key="4">
    <source>
        <dbReference type="ARBA" id="ARBA00030169"/>
    </source>
</evidence>
<evidence type="ECO:0000313" key="6">
    <source>
        <dbReference type="EMBL" id="NIA67671.1"/>
    </source>
</evidence>
<reference evidence="6" key="1">
    <citation type="submission" date="2020-03" db="EMBL/GenBank/DDBJ databases">
        <title>Genome of Pelagibius litoralis DSM 21314T.</title>
        <authorList>
            <person name="Wang G."/>
        </authorList>
    </citation>
    <scope>NUCLEOTIDE SEQUENCE</scope>
    <source>
        <strain evidence="6">DSM 21314</strain>
    </source>
</reference>
<evidence type="ECO:0000256" key="3">
    <source>
        <dbReference type="ARBA" id="ARBA00029596"/>
    </source>
</evidence>
<evidence type="ECO:0000313" key="7">
    <source>
        <dbReference type="Proteomes" id="UP000761264"/>
    </source>
</evidence>
<sequence length="218" mass="22972">MPDQVDGGLLAKAERAETATIGHRRHMGFVDKDIQCVLPREIFPKQRTAGTAVTLALPGQDSTLLHHVIEFLRPGDILVIDRLGDHKHACLGGGVAAAIKASGCRAVMIDGPCTDLPEIEDLALPVWCRGVAPITTRLYDIGGSFNVPVCCGGAVVNPGDLVVADFSGALVMPPAEAEGDIDWALGKQEGELEGHKRLLAGEKLGERTGASAMVRAKL</sequence>
<evidence type="ECO:0000256" key="2">
    <source>
        <dbReference type="ARBA" id="ARBA00016549"/>
    </source>
</evidence>
<comment type="caution">
    <text evidence="6">The sequence shown here is derived from an EMBL/GenBank/DDBJ whole genome shotgun (WGS) entry which is preliminary data.</text>
</comment>
<evidence type="ECO:0000256" key="5">
    <source>
        <dbReference type="PIRSR" id="PIRSR605493-1"/>
    </source>
</evidence>
<gene>
    <name evidence="6" type="ORF">HBA54_03625</name>
</gene>
<accession>A0A967EUT4</accession>
<organism evidence="6 7">
    <name type="scientific">Pelagibius litoralis</name>
    <dbReference type="NCBI Taxonomy" id="374515"/>
    <lineage>
        <taxon>Bacteria</taxon>
        <taxon>Pseudomonadati</taxon>
        <taxon>Pseudomonadota</taxon>
        <taxon>Alphaproteobacteria</taxon>
        <taxon>Rhodospirillales</taxon>
        <taxon>Rhodovibrionaceae</taxon>
        <taxon>Pelagibius</taxon>
    </lineage>
</organism>
<dbReference type="Gene3D" id="3.50.30.40">
    <property type="entry name" value="Ribonuclease E inhibitor RraA/RraA-like"/>
    <property type="match status" value="1"/>
</dbReference>
<dbReference type="Proteomes" id="UP000761264">
    <property type="component" value="Unassembled WGS sequence"/>
</dbReference>
<feature type="binding site" evidence="5">
    <location>
        <position position="115"/>
    </location>
    <ligand>
        <name>Mg(2+)</name>
        <dbReference type="ChEBI" id="CHEBI:18420"/>
    </ligand>
</feature>
<comment type="cofactor">
    <cofactor evidence="5">
        <name>Mg(2+)</name>
        <dbReference type="ChEBI" id="CHEBI:18420"/>
    </cofactor>
</comment>
<keyword evidence="7" id="KW-1185">Reference proteome</keyword>
<evidence type="ECO:0000256" key="1">
    <source>
        <dbReference type="ARBA" id="ARBA00001968"/>
    </source>
</evidence>
<dbReference type="EMBL" id="JAAQPH010000002">
    <property type="protein sequence ID" value="NIA67671.1"/>
    <property type="molecule type" value="Genomic_DNA"/>
</dbReference>
<dbReference type="CDD" id="cd16841">
    <property type="entry name" value="RraA_family"/>
    <property type="match status" value="1"/>
</dbReference>
<dbReference type="PANTHER" id="PTHR33254:SF4">
    <property type="entry name" value="4-HYDROXY-4-METHYL-2-OXOGLUTARATE ALDOLASE 3-RELATED"/>
    <property type="match status" value="1"/>
</dbReference>
<feature type="binding site" evidence="5">
    <location>
        <begin position="92"/>
        <end position="95"/>
    </location>
    <ligand>
        <name>substrate</name>
    </ligand>
</feature>
<dbReference type="InterPro" id="IPR036704">
    <property type="entry name" value="RraA/RraA-like_sf"/>
</dbReference>